<proteinExistence type="predicted"/>
<keyword evidence="3" id="KW-1185">Reference proteome</keyword>
<reference evidence="3" key="1">
    <citation type="submission" date="2013-03" db="EMBL/GenBank/DDBJ databases">
        <title>The Genome Sequence of Anopheles christyi ACHKN1017.</title>
        <authorList>
            <consortium name="The Broad Institute Genomics Platform"/>
            <person name="Neafsey D.E."/>
            <person name="Besansky N."/>
            <person name="Walker B."/>
            <person name="Young S.K."/>
            <person name="Zeng Q."/>
            <person name="Gargeya S."/>
            <person name="Fitzgerald M."/>
            <person name="Haas B."/>
            <person name="Abouelleil A."/>
            <person name="Allen A.W."/>
            <person name="Alvarado L."/>
            <person name="Arachchi H.M."/>
            <person name="Berlin A.M."/>
            <person name="Chapman S.B."/>
            <person name="Gainer-Dewar J."/>
            <person name="Goldberg J."/>
            <person name="Griggs A."/>
            <person name="Gujja S."/>
            <person name="Hansen M."/>
            <person name="Howarth C."/>
            <person name="Imamovic A."/>
            <person name="Ireland A."/>
            <person name="Larimer J."/>
            <person name="McCowan C."/>
            <person name="Murphy C."/>
            <person name="Pearson M."/>
            <person name="Poon T.W."/>
            <person name="Priest M."/>
            <person name="Roberts A."/>
            <person name="Saif S."/>
            <person name="Shea T."/>
            <person name="Sisk P."/>
            <person name="Sykes S."/>
            <person name="Wortman J."/>
            <person name="Nusbaum C."/>
            <person name="Birren B."/>
        </authorList>
    </citation>
    <scope>NUCLEOTIDE SEQUENCE [LARGE SCALE GENOMIC DNA]</scope>
    <source>
        <strain evidence="3">ACHKN1017</strain>
    </source>
</reference>
<dbReference type="AlphaFoldDB" id="A0A182JNX3"/>
<dbReference type="EnsemblMetazoa" id="ACHR000207-RA">
    <property type="protein sequence ID" value="ACHR000207-PA"/>
    <property type="gene ID" value="ACHR000207"/>
</dbReference>
<evidence type="ECO:0000313" key="3">
    <source>
        <dbReference type="Proteomes" id="UP000075881"/>
    </source>
</evidence>
<dbReference type="Proteomes" id="UP000075881">
    <property type="component" value="Unassembled WGS sequence"/>
</dbReference>
<organism evidence="2 3">
    <name type="scientific">Anopheles christyi</name>
    <dbReference type="NCBI Taxonomy" id="43041"/>
    <lineage>
        <taxon>Eukaryota</taxon>
        <taxon>Metazoa</taxon>
        <taxon>Ecdysozoa</taxon>
        <taxon>Arthropoda</taxon>
        <taxon>Hexapoda</taxon>
        <taxon>Insecta</taxon>
        <taxon>Pterygota</taxon>
        <taxon>Neoptera</taxon>
        <taxon>Endopterygota</taxon>
        <taxon>Diptera</taxon>
        <taxon>Nematocera</taxon>
        <taxon>Culicoidea</taxon>
        <taxon>Culicidae</taxon>
        <taxon>Anophelinae</taxon>
        <taxon>Anopheles</taxon>
    </lineage>
</organism>
<dbReference type="VEuPathDB" id="VectorBase:ACHR000207"/>
<evidence type="ECO:0000313" key="2">
    <source>
        <dbReference type="EnsemblMetazoa" id="ACHR000207-PA"/>
    </source>
</evidence>
<protein>
    <submittedName>
        <fullName evidence="2">Uncharacterized protein</fullName>
    </submittedName>
</protein>
<reference evidence="2" key="2">
    <citation type="submission" date="2020-05" db="UniProtKB">
        <authorList>
            <consortium name="EnsemblMetazoa"/>
        </authorList>
    </citation>
    <scope>IDENTIFICATION</scope>
    <source>
        <strain evidence="2">ACHKN1017</strain>
    </source>
</reference>
<feature type="region of interest" description="Disordered" evidence="1">
    <location>
        <begin position="761"/>
        <end position="787"/>
    </location>
</feature>
<accession>A0A182JNX3</accession>
<name>A0A182JNX3_9DIPT</name>
<sequence>MGDLLALLNDINSTEAEMEFCEDFNKLQLILNTTNQYVRSFDKIVFDSGNEPYIIEVVARLLKYLRIQNYLDAENKVNRQHEPELRRITMYLLLNTDVCFRYDLEQEPRVNHLLNSLPQLTKCLLLNCIWGLDLDRFFYEMLRYAPLWFSMQFIDQAIVSLKYGKPYEVLERIESMVSAIYFAMCRTDVDWRKINRNRYVDQQRTLGRLCDYVVEMLRYFNTPDASKFEGWSKLRKHRYFGFVLKHMFSMTMACLDLYFRKPAIPVDPAMSIYQLMDDQHVHKPAPDEYSQATEATLLKINHYLLNTLEFCIMHVSLERFCYWVEIDLFQEGEETVTLQQVIGEAAYRLCEDLKSHKHFRHSIVRHLTQFALRPKTLAEKATALNLGTLMTRIDGAGTNEERLVYLSEFLSRSERVFDNAECLETIEQHWRLLNGAHVRLMIEYDAREPVGDELEGEEEEELTEERAKLRELILRAVDVLPANEFHRLLTFTLDTFGEDFSRYERPDLVPSIIQLVNRLAETATGQPTVPNVQQLLFQSPFTFFEQLVRVLYMAGAGSSQGRLVDAVVAIIVRYKSIAKPYITPHVAAILTGQFELCRSPALISFANQLYTGGVFPSVEFLDQFLVKGLAEAYRTNNRPALYELMRLYGAICPGCWANDTNEDKYEKNEPKRQLMRTVADRFANIVQQMRYHLCVNENILEPEPDRMILVSVALEQLIVTLQQIHVQFSNEDKKEFLQNEELDMDDSTMYYFYQHLCVEPPPKEDGGSRDLTNGDADTMKEKKKQPPKRNEYDAFVYRCPLTPTSNEKDIISFITMMFPRCTQPEALAIARDKRFGSYIPAAGELGLMRIFTCSTHAGLMRHCMSNFIQCLLQVLLPADVERGRGTEACQTAVRIVLLQLTKFIPGRNREQARAALNGELAELYRYVRTVAPTVAELDKLKACLVEAEIMKEKVEVEQEDSMEEKTDEKLQEEEDNMEGKTKEDDVEDMDTSEKKEEKL</sequence>
<feature type="region of interest" description="Disordered" evidence="1">
    <location>
        <begin position="954"/>
        <end position="999"/>
    </location>
</feature>
<evidence type="ECO:0000256" key="1">
    <source>
        <dbReference type="SAM" id="MobiDB-lite"/>
    </source>
</evidence>